<dbReference type="Gene3D" id="1.10.8.430">
    <property type="entry name" value="Helical domain of apoptotic protease-activating factors"/>
    <property type="match status" value="1"/>
</dbReference>
<evidence type="ECO:0000256" key="9">
    <source>
        <dbReference type="ARBA" id="ARBA00022840"/>
    </source>
</evidence>
<feature type="coiled-coil region" evidence="10">
    <location>
        <begin position="33"/>
        <end position="60"/>
    </location>
</feature>
<dbReference type="Gene3D" id="3.40.395.10">
    <property type="entry name" value="Adenoviral Proteinase, Chain A"/>
    <property type="match status" value="1"/>
</dbReference>
<evidence type="ECO:0000313" key="13">
    <source>
        <dbReference type="EMBL" id="KAI5317679.1"/>
    </source>
</evidence>
<dbReference type="PANTHER" id="PTHR33463">
    <property type="entry name" value="NB-ARC DOMAIN-CONTAINING PROTEIN-RELATED"/>
    <property type="match status" value="1"/>
</dbReference>
<evidence type="ECO:0000256" key="1">
    <source>
        <dbReference type="ARBA" id="ARBA00005234"/>
    </source>
</evidence>
<comment type="similarity">
    <text evidence="2">Belongs to the disease resistance NB-LRR family.</text>
</comment>
<dbReference type="PRINTS" id="PR00364">
    <property type="entry name" value="DISEASERSIST"/>
</dbReference>
<dbReference type="InterPro" id="IPR057135">
    <property type="entry name" value="At4g27190-like_LRR"/>
</dbReference>
<dbReference type="InterPro" id="IPR036388">
    <property type="entry name" value="WH-like_DNA-bd_sf"/>
</dbReference>
<dbReference type="InterPro" id="IPR004252">
    <property type="entry name" value="Probable_transposase_24"/>
</dbReference>
<evidence type="ECO:0000256" key="7">
    <source>
        <dbReference type="ARBA" id="ARBA00022801"/>
    </source>
</evidence>
<dbReference type="GO" id="GO:0005524">
    <property type="term" value="F:ATP binding"/>
    <property type="evidence" value="ECO:0007669"/>
    <property type="project" value="UniProtKB-KW"/>
</dbReference>
<evidence type="ECO:0000256" key="4">
    <source>
        <dbReference type="ARBA" id="ARBA00022670"/>
    </source>
</evidence>
<keyword evidence="10" id="KW-0175">Coiled coil</keyword>
<keyword evidence="4" id="KW-0645">Protease</keyword>
<dbReference type="SUPFAM" id="SSF52058">
    <property type="entry name" value="L domain-like"/>
    <property type="match status" value="1"/>
</dbReference>
<feature type="compositionally biased region" description="Polar residues" evidence="11">
    <location>
        <begin position="1460"/>
        <end position="1472"/>
    </location>
</feature>
<evidence type="ECO:0000256" key="3">
    <source>
        <dbReference type="ARBA" id="ARBA00022614"/>
    </source>
</evidence>
<evidence type="ECO:0000313" key="14">
    <source>
        <dbReference type="Proteomes" id="UP001054821"/>
    </source>
</evidence>
<comment type="caution">
    <text evidence="13">The sequence shown here is derived from an EMBL/GenBank/DDBJ whole genome shotgun (WGS) entry which is preliminary data.</text>
</comment>
<dbReference type="GO" id="GO:0008234">
    <property type="term" value="F:cysteine-type peptidase activity"/>
    <property type="evidence" value="ECO:0007669"/>
    <property type="project" value="InterPro"/>
</dbReference>
<proteinExistence type="inferred from homology"/>
<dbReference type="Pfam" id="PF00931">
    <property type="entry name" value="NB-ARC"/>
    <property type="match status" value="1"/>
</dbReference>
<dbReference type="GO" id="GO:0006508">
    <property type="term" value="P:proteolysis"/>
    <property type="evidence" value="ECO:0007669"/>
    <property type="project" value="UniProtKB-KW"/>
</dbReference>
<dbReference type="SUPFAM" id="SSF52540">
    <property type="entry name" value="P-loop containing nucleoside triphosphate hydrolases"/>
    <property type="match status" value="1"/>
</dbReference>
<keyword evidence="8" id="KW-0611">Plant defense</keyword>
<dbReference type="EMBL" id="JAJFAZ020000007">
    <property type="protein sequence ID" value="KAI5317679.1"/>
    <property type="molecule type" value="Genomic_DNA"/>
</dbReference>
<feature type="compositionally biased region" description="Low complexity" evidence="11">
    <location>
        <begin position="1106"/>
        <end position="1120"/>
    </location>
</feature>
<feature type="compositionally biased region" description="Acidic residues" evidence="11">
    <location>
        <begin position="1511"/>
        <end position="1523"/>
    </location>
</feature>
<dbReference type="PROSITE" id="PS50600">
    <property type="entry name" value="ULP_PROTEASE"/>
    <property type="match status" value="1"/>
</dbReference>
<dbReference type="Gene3D" id="1.10.10.10">
    <property type="entry name" value="Winged helix-like DNA-binding domain superfamily/Winged helix DNA-binding domain"/>
    <property type="match status" value="1"/>
</dbReference>
<keyword evidence="6" id="KW-0547">Nucleotide-binding</keyword>
<dbReference type="InterPro" id="IPR042197">
    <property type="entry name" value="Apaf_helical"/>
</dbReference>
<dbReference type="InterPro" id="IPR038765">
    <property type="entry name" value="Papain-like_cys_pep_sf"/>
</dbReference>
<dbReference type="GO" id="GO:0043531">
    <property type="term" value="F:ADP binding"/>
    <property type="evidence" value="ECO:0007669"/>
    <property type="project" value="InterPro"/>
</dbReference>
<dbReference type="SUPFAM" id="SSF54001">
    <property type="entry name" value="Cysteine proteinases"/>
    <property type="match status" value="1"/>
</dbReference>
<keyword evidence="7" id="KW-0378">Hydrolase</keyword>
<evidence type="ECO:0000256" key="11">
    <source>
        <dbReference type="SAM" id="MobiDB-lite"/>
    </source>
</evidence>
<dbReference type="InterPro" id="IPR003653">
    <property type="entry name" value="Peptidase_C48_C"/>
</dbReference>
<keyword evidence="9" id="KW-0067">ATP-binding</keyword>
<dbReference type="FunFam" id="3.40.50.300:FF:001091">
    <property type="entry name" value="Probable disease resistance protein At1g61300"/>
    <property type="match status" value="1"/>
</dbReference>
<keyword evidence="5" id="KW-0677">Repeat</keyword>
<evidence type="ECO:0000259" key="12">
    <source>
        <dbReference type="PROSITE" id="PS50600"/>
    </source>
</evidence>
<dbReference type="PANTHER" id="PTHR33463:SF203">
    <property type="entry name" value="AAA+ ATPASE DOMAIN-CONTAINING PROTEIN"/>
    <property type="match status" value="1"/>
</dbReference>
<dbReference type="GO" id="GO:0006952">
    <property type="term" value="P:defense response"/>
    <property type="evidence" value="ECO:0007669"/>
    <property type="project" value="UniProtKB-KW"/>
</dbReference>
<name>A0AAD4YQM4_PRUDU</name>
<dbReference type="Pfam" id="PF02902">
    <property type="entry name" value="Peptidase_C48"/>
    <property type="match status" value="1"/>
</dbReference>
<organism evidence="13 14">
    <name type="scientific">Prunus dulcis</name>
    <name type="common">Almond</name>
    <name type="synonym">Amygdalus dulcis</name>
    <dbReference type="NCBI Taxonomy" id="3755"/>
    <lineage>
        <taxon>Eukaryota</taxon>
        <taxon>Viridiplantae</taxon>
        <taxon>Streptophyta</taxon>
        <taxon>Embryophyta</taxon>
        <taxon>Tracheophyta</taxon>
        <taxon>Spermatophyta</taxon>
        <taxon>Magnoliopsida</taxon>
        <taxon>eudicotyledons</taxon>
        <taxon>Gunneridae</taxon>
        <taxon>Pentapetalae</taxon>
        <taxon>rosids</taxon>
        <taxon>fabids</taxon>
        <taxon>Rosales</taxon>
        <taxon>Rosaceae</taxon>
        <taxon>Amygdaloideae</taxon>
        <taxon>Amygdaleae</taxon>
        <taxon>Prunus</taxon>
    </lineage>
</organism>
<evidence type="ECO:0000256" key="2">
    <source>
        <dbReference type="ARBA" id="ARBA00008894"/>
    </source>
</evidence>
<reference evidence="13 14" key="1">
    <citation type="journal article" date="2022" name="G3 (Bethesda)">
        <title>Whole-genome sequence and methylome profiling of the almond [Prunus dulcis (Mill.) D.A. Webb] cultivar 'Nonpareil'.</title>
        <authorList>
            <person name="D'Amico-Willman K.M."/>
            <person name="Ouma W.Z."/>
            <person name="Meulia T."/>
            <person name="Sideli G.M."/>
            <person name="Gradziel T.M."/>
            <person name="Fresnedo-Ramirez J."/>
        </authorList>
    </citation>
    <scope>NUCLEOTIDE SEQUENCE [LARGE SCALE GENOMIC DNA]</scope>
    <source>
        <strain evidence="13">Clone GOH B32 T37-40</strain>
    </source>
</reference>
<dbReference type="Gene3D" id="3.40.50.300">
    <property type="entry name" value="P-loop containing nucleotide triphosphate hydrolases"/>
    <property type="match status" value="1"/>
</dbReference>
<dbReference type="InterPro" id="IPR050905">
    <property type="entry name" value="Plant_NBS-LRR"/>
</dbReference>
<gene>
    <name evidence="13" type="ORF">L3X38_037386</name>
</gene>
<dbReference type="Pfam" id="PF03004">
    <property type="entry name" value="Transposase_24"/>
    <property type="match status" value="1"/>
</dbReference>
<evidence type="ECO:0000256" key="10">
    <source>
        <dbReference type="SAM" id="Coils"/>
    </source>
</evidence>
<feature type="region of interest" description="Disordered" evidence="11">
    <location>
        <begin position="1080"/>
        <end position="1128"/>
    </location>
</feature>
<dbReference type="InterPro" id="IPR032675">
    <property type="entry name" value="LRR_dom_sf"/>
</dbReference>
<feature type="domain" description="Ubiquitin-like protease family profile" evidence="12">
    <location>
        <begin position="1576"/>
        <end position="1741"/>
    </location>
</feature>
<accession>A0AAD4YQM4</accession>
<keyword evidence="14" id="KW-1185">Reference proteome</keyword>
<dbReference type="InterPro" id="IPR027417">
    <property type="entry name" value="P-loop_NTPase"/>
</dbReference>
<dbReference type="Pfam" id="PF23598">
    <property type="entry name" value="LRR_14"/>
    <property type="match status" value="1"/>
</dbReference>
<dbReference type="Gene3D" id="3.80.10.10">
    <property type="entry name" value="Ribonuclease Inhibitor"/>
    <property type="match status" value="2"/>
</dbReference>
<keyword evidence="3" id="KW-0433">Leucine-rich repeat</keyword>
<dbReference type="InterPro" id="IPR002182">
    <property type="entry name" value="NB-ARC"/>
</dbReference>
<evidence type="ECO:0000256" key="8">
    <source>
        <dbReference type="ARBA" id="ARBA00022821"/>
    </source>
</evidence>
<protein>
    <recommendedName>
        <fullName evidence="12">Ubiquitin-like protease family profile domain-containing protein</fullName>
    </recommendedName>
</protein>
<feature type="compositionally biased region" description="Basic and acidic residues" evidence="11">
    <location>
        <begin position="1480"/>
        <end position="1510"/>
    </location>
</feature>
<feature type="region of interest" description="Disordered" evidence="11">
    <location>
        <begin position="1460"/>
        <end position="1530"/>
    </location>
</feature>
<dbReference type="InterPro" id="IPR055414">
    <property type="entry name" value="LRR_R13L4/SHOC2-like"/>
</dbReference>
<dbReference type="Proteomes" id="UP001054821">
    <property type="component" value="Chromosome 7"/>
</dbReference>
<sequence>MDIVISIASKIAESLVRPIGREFGYLIYYDTNMKDLKNQLKKLFEKKDGVQELVNAAKRNGEVINSDVQSWLTSVNELIQKVSHFEEEVRMKRRCLYRWNISRKANNITQDVLHLQKEGTFNNVAHPAPPPMIWSAFKEGFKDFKSRMTHVNRVIEVLKNEDVRMIGICGMGGVGKTTMVKEIIKRLARLKVFDNIVMAVVSQSPNIQKIQSEIAEELGFKYDENTESGRARRLYGRLMEINRILIVLDDVWTELDFEAIGLPSGLTHKGCKVMLTSRDLGVCDAMGSQEIFTIPVLTPEESWELFREIIGKPLDYPALANGVIKECAGLPIAILTVAKALENKRKYEWDDALKQLQSSAPGSISWMNDRVYSSIQWSYDRLESDEPKSCLLLCCLFPEDYDIPIEYLVRYGWGRGYFSNTDSVEEARNRVHSLVDKLQRRFLLLDSKLKDHTKMHDIVRDVAIQIASRDPHRFLIRCDAKKKGWPKIYDHYTTISLIPINIDDIPVGLDCPKLELLHLEGERYSENSMDIMGKGMKKLKVLALVDVRGISALPSSLGLLKSLRTLSLNGCLLTDISDVIGSLENLAILSFRECVNMLELPREIGLLKHLRLLDVTDCNRLQKIPHGLLSSLSSLEELYMVNSFEKWEQSAAESEDKRMASLVEVMSLSNHLKVLDNNKIPHIQKTFFPKDLYFFPKDLYLTIQTTIRFHISNISNNNFPWWIIPRNNPSTRTGCYAFENKLDIVSSDATEFMEIQTVRLLFKKCEDLFLQEIKNLKYVLNELDQEGLQHLKVLTIWGCPEIEYLVNGASWTQQTAFPLIQSIVLVSMPELREICHDQLPQSSFINLRSLELQDCPVLKYVFSLSVASNLVQLQSLRVAECPEMKEIVSKEWREHETASDIIAFPKLTNLTLEDLSNEFVGFYEANKLYSNHEVTNQNVVGTSYDEHQSSRSFERAVFPSKCILWLQNLEEVKLEDSNVDVVFNLKGHMVRDGQAVPAFSHLQNLFIRPSRCQHLWKNIPRGFQGFQNLRYLEIGYVRDLQFDFSEQWFLFFPYLIKYKEKETSVVLSVKMVSQQQTKDSGSKKLGIVAPQDKSSKEMKSSKKMKFASSSAETESQTTISDDSKTGRGMSTMPRVVKRKLQKVRPIVEYNKMGKGIGQAHIEMQSYIGVLARSRVPLVDKKWSQIPKDVKEQIWEAVDMAFVVGQGGKKSVLASAAKKWKDFKSTLTRHYILPYTNDKEKLSHPPETYKFIEKAQWDAFVASRLSQDFESVHSQHAQIREKLEYNHRLSRKGYAGLEDELEETMPGVEIDRSTLWKRARQDKHGNIPDPKVAEKAKLIDDLQKQVSEGKVRVDGSKDVLTMALGPEHPGRLRGVGAGISPRQYFNLPKPQRVSFDDRLKESLRVLLQEETKKMEAKAREEALRMEARTKQLVEAEREHFLSQLSQLIPNFDPNILKQRISQSPKNPMSSDKASCSGGDVRSLHVEDDTAKDEEKKEEKREEEKKEEKREEEKEEEKEKEDEEKHDDKVIEVGDYSNMEAPSSLKSLCRYVETTILPEDKILEFKIDKEVFGSDRDTFLLPEDITQFAGMEEIGATVVAVYMRHLHDVLKQAKMCSMVGFIDPATVSANSGTVAERSRLVAARLQKTDGEQIFMMAYNPGRHWILLIVRAKKETVYFLDPLPGHRVVDEEAKNIVNSAIKIYNSHIGRAGRKAVIWKTLSGTPKQPSSVECGYYVMRFMRDIIMDPSLAFENKYAKGNQEASYPQEAIDEVRNEWAETVFQFIK</sequence>
<dbReference type="Pfam" id="PF23247">
    <property type="entry name" value="LRR_RPS2"/>
    <property type="match status" value="2"/>
</dbReference>
<evidence type="ECO:0000256" key="5">
    <source>
        <dbReference type="ARBA" id="ARBA00022737"/>
    </source>
</evidence>
<evidence type="ECO:0000256" key="6">
    <source>
        <dbReference type="ARBA" id="ARBA00022741"/>
    </source>
</evidence>
<comment type="similarity">
    <text evidence="1">Belongs to the peptidase C48 family.</text>
</comment>